<keyword evidence="1" id="KW-1133">Transmembrane helix</keyword>
<protein>
    <recommendedName>
        <fullName evidence="4">Secreted protein with PEP-CTERM sorting signal</fullName>
    </recommendedName>
</protein>
<reference evidence="2 3" key="1">
    <citation type="submission" date="2023-07" db="EMBL/GenBank/DDBJ databases">
        <title>Sequencing the genomes of 1000 actinobacteria strains.</title>
        <authorList>
            <person name="Klenk H.-P."/>
        </authorList>
    </citation>
    <scope>NUCLEOTIDE SEQUENCE [LARGE SCALE GENOMIC DNA]</scope>
    <source>
        <strain evidence="2 3">DSM 45554</strain>
    </source>
</reference>
<evidence type="ECO:0008006" key="4">
    <source>
        <dbReference type="Google" id="ProtNLM"/>
    </source>
</evidence>
<accession>A0ABU2CSS8</accession>
<keyword evidence="1" id="KW-0472">Membrane</keyword>
<keyword evidence="3" id="KW-1185">Reference proteome</keyword>
<comment type="caution">
    <text evidence="2">The sequence shown here is derived from an EMBL/GenBank/DDBJ whole genome shotgun (WGS) entry which is preliminary data.</text>
</comment>
<organism evidence="2 3">
    <name type="scientific">Promicromonospora iranensis</name>
    <dbReference type="NCBI Taxonomy" id="1105144"/>
    <lineage>
        <taxon>Bacteria</taxon>
        <taxon>Bacillati</taxon>
        <taxon>Actinomycetota</taxon>
        <taxon>Actinomycetes</taxon>
        <taxon>Micrococcales</taxon>
        <taxon>Promicromonosporaceae</taxon>
        <taxon>Promicromonospora</taxon>
    </lineage>
</organism>
<dbReference type="Proteomes" id="UP001183585">
    <property type="component" value="Unassembled WGS sequence"/>
</dbReference>
<evidence type="ECO:0000313" key="2">
    <source>
        <dbReference type="EMBL" id="MDR7384387.1"/>
    </source>
</evidence>
<name>A0ABU2CSS8_9MICO</name>
<keyword evidence="1" id="KW-0812">Transmembrane</keyword>
<sequence>MVGILLLIGGVATMLRIRSSDRAAQSSGILRWIPVALFASAAAAVAVAAFL</sequence>
<dbReference type="EMBL" id="JAVDYE010000001">
    <property type="protein sequence ID" value="MDR7384387.1"/>
    <property type="molecule type" value="Genomic_DNA"/>
</dbReference>
<feature type="transmembrane region" description="Helical" evidence="1">
    <location>
        <begin position="29"/>
        <end position="50"/>
    </location>
</feature>
<gene>
    <name evidence="2" type="ORF">J2S48_003902</name>
</gene>
<evidence type="ECO:0000313" key="3">
    <source>
        <dbReference type="Proteomes" id="UP001183585"/>
    </source>
</evidence>
<proteinExistence type="predicted"/>
<evidence type="ECO:0000256" key="1">
    <source>
        <dbReference type="SAM" id="Phobius"/>
    </source>
</evidence>